<dbReference type="EMBL" id="CP131061">
    <property type="protein sequence ID" value="WNY27769.1"/>
    <property type="molecule type" value="Genomic_DNA"/>
</dbReference>
<dbReference type="Proteomes" id="UP001304970">
    <property type="component" value="Chromosome"/>
</dbReference>
<evidence type="ECO:0000313" key="3">
    <source>
        <dbReference type="Proteomes" id="UP001304970"/>
    </source>
</evidence>
<name>A0AA96ZWH4_9EURY</name>
<dbReference type="InterPro" id="IPR036388">
    <property type="entry name" value="WH-like_DNA-bd_sf"/>
</dbReference>
<proteinExistence type="predicted"/>
<feature type="domain" description="Methanogenesis regulatory protein FilR1 middle" evidence="1">
    <location>
        <begin position="127"/>
        <end position="253"/>
    </location>
</feature>
<evidence type="ECO:0000259" key="1">
    <source>
        <dbReference type="Pfam" id="PF08350"/>
    </source>
</evidence>
<dbReference type="InterPro" id="IPR016490">
    <property type="entry name" value="Tscrpt_reg_HTH_AF0396-typ3"/>
</dbReference>
<organism evidence="2 3">
    <name type="scientific">Methanolapillus ohkumae</name>
    <dbReference type="NCBI Taxonomy" id="3028298"/>
    <lineage>
        <taxon>Archaea</taxon>
        <taxon>Methanobacteriati</taxon>
        <taxon>Methanobacteriota</taxon>
        <taxon>Stenosarchaea group</taxon>
        <taxon>Methanomicrobia</taxon>
        <taxon>Methanosarcinales</taxon>
        <taxon>Methanosarcinaceae</taxon>
        <taxon>Methanolapillus</taxon>
    </lineage>
</organism>
<keyword evidence="3" id="KW-1185">Reference proteome</keyword>
<reference evidence="2 3" key="1">
    <citation type="submission" date="2023-07" db="EMBL/GenBank/DDBJ databases">
        <title>Closed genome sequence of Methanosarcinaceae archaeon Am2.</title>
        <authorList>
            <person name="Poehlein A."/>
            <person name="Protasov E."/>
            <person name="Platt K."/>
            <person name="Reeh H."/>
            <person name="Daniel R."/>
            <person name="Brune A."/>
        </authorList>
    </citation>
    <scope>NUCLEOTIDE SEQUENCE [LARGE SCALE GENOMIC DNA]</scope>
    <source>
        <strain evidence="2 3">Am2</strain>
    </source>
</reference>
<dbReference type="InterPro" id="IPR013561">
    <property type="entry name" value="FilR1_middle_dom"/>
</dbReference>
<dbReference type="AlphaFoldDB" id="A0AA96ZWH4"/>
<protein>
    <recommendedName>
        <fullName evidence="1">Methanogenesis regulatory protein FilR1 middle domain-containing protein</fullName>
    </recommendedName>
</protein>
<dbReference type="SUPFAM" id="SSF46785">
    <property type="entry name" value="Winged helix' DNA-binding domain"/>
    <property type="match status" value="1"/>
</dbReference>
<dbReference type="GeneID" id="89229007"/>
<dbReference type="Gene3D" id="1.10.10.10">
    <property type="entry name" value="Winged helix-like DNA-binding domain superfamily/Winged helix DNA-binding domain"/>
    <property type="match status" value="1"/>
</dbReference>
<evidence type="ECO:0000313" key="2">
    <source>
        <dbReference type="EMBL" id="WNY27769.1"/>
    </source>
</evidence>
<dbReference type="InterPro" id="IPR036390">
    <property type="entry name" value="WH_DNA-bd_sf"/>
</dbReference>
<dbReference type="RefSeq" id="WP_338097727.1">
    <property type="nucleotide sequence ID" value="NZ_CP131061.1"/>
</dbReference>
<accession>A0AA96ZWH4</accession>
<gene>
    <name evidence="2" type="ORF">MsAm2_15810</name>
</gene>
<dbReference type="Pfam" id="PF08350">
    <property type="entry name" value="FilR1_middle"/>
    <property type="match status" value="1"/>
</dbReference>
<dbReference type="PIRSF" id="PIRSF006692">
    <property type="entry name" value="TF_HTH_AF0396_prd"/>
    <property type="match status" value="1"/>
</dbReference>
<sequence>MKDESLTDTLFLSEKRRQILLYLISGPKTIEEIKENLHSKSSPIMVQIRILIRSHLVMEKNGMYELTGLGKSTVFEMVSILDMFSVFDSCPDYWTDVDLEAFPTHLLNRIGELGQMDLYVPDRAHIFDCSRQVFEELKDAGSVIEISSIFRKTYVKDYVSVAEKGFNVTFVLSNEVLERIENEFPEIYYRYMRLDNVRFFIAPEMKMASCLITDKFVSLSLLTKDGKFFNHDLVSRNKNAINWGIDLFYHYRALSKIHQLQE</sequence>